<protein>
    <submittedName>
        <fullName evidence="2">Uncharacterized protein</fullName>
    </submittedName>
</protein>
<gene>
    <name evidence="2" type="ORF">EV199_4855</name>
</gene>
<accession>A0A4Q7MKU7</accession>
<comment type="caution">
    <text evidence="2">The sequence shown here is derived from an EMBL/GenBank/DDBJ whole genome shotgun (WGS) entry which is preliminary data.</text>
</comment>
<evidence type="ECO:0000313" key="2">
    <source>
        <dbReference type="EMBL" id="RZS69031.1"/>
    </source>
</evidence>
<feature type="transmembrane region" description="Helical" evidence="1">
    <location>
        <begin position="40"/>
        <end position="62"/>
    </location>
</feature>
<dbReference type="EMBL" id="SGXA01000003">
    <property type="protein sequence ID" value="RZS69031.1"/>
    <property type="molecule type" value="Genomic_DNA"/>
</dbReference>
<keyword evidence="1" id="KW-0472">Membrane</keyword>
<name>A0A4Q7MKU7_9BACT</name>
<dbReference type="AlphaFoldDB" id="A0A4Q7MKU7"/>
<keyword evidence="1" id="KW-0812">Transmembrane</keyword>
<sequence length="84" mass="9654">MKIRKYVYLVMGILLVLVNLMITIPRVSEIKSQLTDPARGIGYLIGTHFLLIIGVFLLYGAYRVQKKIKRKEQQSLENAFLAED</sequence>
<dbReference type="RefSeq" id="WP_130543400.1">
    <property type="nucleotide sequence ID" value="NZ_CP042431.1"/>
</dbReference>
<keyword evidence="3" id="KW-1185">Reference proteome</keyword>
<proteinExistence type="predicted"/>
<keyword evidence="1" id="KW-1133">Transmembrane helix</keyword>
<evidence type="ECO:0000313" key="3">
    <source>
        <dbReference type="Proteomes" id="UP000293874"/>
    </source>
</evidence>
<feature type="transmembrane region" description="Helical" evidence="1">
    <location>
        <begin position="7"/>
        <end position="28"/>
    </location>
</feature>
<reference evidence="2 3" key="1">
    <citation type="submission" date="2019-02" db="EMBL/GenBank/DDBJ databases">
        <title>Genomic Encyclopedia of Type Strains, Phase IV (KMG-IV): sequencing the most valuable type-strain genomes for metagenomic binning, comparative biology and taxonomic classification.</title>
        <authorList>
            <person name="Goeker M."/>
        </authorList>
    </citation>
    <scope>NUCLEOTIDE SEQUENCE [LARGE SCALE GENOMIC DNA]</scope>
    <source>
        <strain evidence="2 3">DSM 18116</strain>
    </source>
</reference>
<dbReference type="Proteomes" id="UP000293874">
    <property type="component" value="Unassembled WGS sequence"/>
</dbReference>
<evidence type="ECO:0000256" key="1">
    <source>
        <dbReference type="SAM" id="Phobius"/>
    </source>
</evidence>
<organism evidence="2 3">
    <name type="scientific">Pseudobacter ginsenosidimutans</name>
    <dbReference type="NCBI Taxonomy" id="661488"/>
    <lineage>
        <taxon>Bacteria</taxon>
        <taxon>Pseudomonadati</taxon>
        <taxon>Bacteroidota</taxon>
        <taxon>Chitinophagia</taxon>
        <taxon>Chitinophagales</taxon>
        <taxon>Chitinophagaceae</taxon>
        <taxon>Pseudobacter</taxon>
    </lineage>
</organism>